<dbReference type="Gene3D" id="3.40.50.1820">
    <property type="entry name" value="alpha/beta hydrolase"/>
    <property type="match status" value="1"/>
</dbReference>
<dbReference type="InterPro" id="IPR013094">
    <property type="entry name" value="AB_hydrolase_3"/>
</dbReference>
<keyword evidence="1" id="KW-0479">Metal-binding</keyword>
<dbReference type="Pfam" id="PF07859">
    <property type="entry name" value="Abhydrolase_3"/>
    <property type="match status" value="1"/>
</dbReference>
<feature type="region of interest" description="Disordered" evidence="5">
    <location>
        <begin position="786"/>
        <end position="808"/>
    </location>
</feature>
<dbReference type="PROSITE" id="PS50966">
    <property type="entry name" value="ZF_SWIM"/>
    <property type="match status" value="1"/>
</dbReference>
<protein>
    <recommendedName>
        <fullName evidence="6">SWIM-type domain-containing protein</fullName>
    </recommendedName>
</protein>
<dbReference type="AlphaFoldDB" id="A0A4Y7KL17"/>
<evidence type="ECO:0000259" key="6">
    <source>
        <dbReference type="PROSITE" id="PS50966"/>
    </source>
</evidence>
<gene>
    <name evidence="7" type="ORF">C5167_048563</name>
</gene>
<dbReference type="EMBL" id="CM010722">
    <property type="protein sequence ID" value="RZC73082.1"/>
    <property type="molecule type" value="Genomic_DNA"/>
</dbReference>
<dbReference type="GO" id="GO:0008270">
    <property type="term" value="F:zinc ion binding"/>
    <property type="evidence" value="ECO:0007669"/>
    <property type="project" value="UniProtKB-KW"/>
</dbReference>
<reference evidence="7 8" key="1">
    <citation type="journal article" date="2018" name="Science">
        <title>The opium poppy genome and morphinan production.</title>
        <authorList>
            <person name="Guo L."/>
            <person name="Winzer T."/>
            <person name="Yang X."/>
            <person name="Li Y."/>
            <person name="Ning Z."/>
            <person name="He Z."/>
            <person name="Teodor R."/>
            <person name="Lu Y."/>
            <person name="Bowser T.A."/>
            <person name="Graham I.A."/>
            <person name="Ye K."/>
        </authorList>
    </citation>
    <scope>NUCLEOTIDE SEQUENCE [LARGE SCALE GENOMIC DNA]</scope>
    <source>
        <strain evidence="8">cv. HN1</strain>
        <tissue evidence="7">Leaves</tissue>
    </source>
</reference>
<dbReference type="InterPro" id="IPR029058">
    <property type="entry name" value="AB_hydrolase_fold"/>
</dbReference>
<dbReference type="InterPro" id="IPR007527">
    <property type="entry name" value="Znf_SWIM"/>
</dbReference>
<evidence type="ECO:0000313" key="8">
    <source>
        <dbReference type="Proteomes" id="UP000316621"/>
    </source>
</evidence>
<evidence type="ECO:0000256" key="1">
    <source>
        <dbReference type="ARBA" id="ARBA00022723"/>
    </source>
</evidence>
<keyword evidence="8" id="KW-1185">Reference proteome</keyword>
<feature type="domain" description="SWIM-type" evidence="6">
    <location>
        <begin position="709"/>
        <end position="741"/>
    </location>
</feature>
<proteinExistence type="predicted"/>
<keyword evidence="3" id="KW-0862">Zinc</keyword>
<evidence type="ECO:0000313" key="7">
    <source>
        <dbReference type="EMBL" id="RZC73082.1"/>
    </source>
</evidence>
<evidence type="ECO:0000256" key="4">
    <source>
        <dbReference type="PROSITE-ProRule" id="PRU00325"/>
    </source>
</evidence>
<dbReference type="OMA" id="GETIENW"/>
<keyword evidence="2 4" id="KW-0863">Zinc-finger</keyword>
<dbReference type="GO" id="GO:0016787">
    <property type="term" value="F:hydrolase activity"/>
    <property type="evidence" value="ECO:0007669"/>
    <property type="project" value="InterPro"/>
</dbReference>
<dbReference type="Pfam" id="PF10551">
    <property type="entry name" value="MULE"/>
    <property type="match status" value="1"/>
</dbReference>
<evidence type="ECO:0000256" key="2">
    <source>
        <dbReference type="ARBA" id="ARBA00022771"/>
    </source>
</evidence>
<evidence type="ECO:0000256" key="5">
    <source>
        <dbReference type="SAM" id="MobiDB-lite"/>
    </source>
</evidence>
<dbReference type="SMART" id="SM00575">
    <property type="entry name" value="ZnF_PMZ"/>
    <property type="match status" value="1"/>
</dbReference>
<dbReference type="PANTHER" id="PTHR31973">
    <property type="entry name" value="POLYPROTEIN, PUTATIVE-RELATED"/>
    <property type="match status" value="1"/>
</dbReference>
<organism evidence="7 8">
    <name type="scientific">Papaver somniferum</name>
    <name type="common">Opium poppy</name>
    <dbReference type="NCBI Taxonomy" id="3469"/>
    <lineage>
        <taxon>Eukaryota</taxon>
        <taxon>Viridiplantae</taxon>
        <taxon>Streptophyta</taxon>
        <taxon>Embryophyta</taxon>
        <taxon>Tracheophyta</taxon>
        <taxon>Spermatophyta</taxon>
        <taxon>Magnoliopsida</taxon>
        <taxon>Ranunculales</taxon>
        <taxon>Papaveraceae</taxon>
        <taxon>Papaveroideae</taxon>
        <taxon>Papaver</taxon>
    </lineage>
</organism>
<name>A0A4Y7KL17_PAPSO</name>
<accession>A0A4Y7KL17</accession>
<sequence length="838" mass="95580">MWELSLPIGSNRNHPYCNLLMNEDDESLRKKCGFMKKCLVIGCDGDPLIDRQVEFVKMLEGKGVKVETFMQEGGYHGMVYFEPQELEIIFVSSIHGDPRLLNRSLEYSTFKSSNSIESMDHHFLCLVIRGTDACPYHVNVKSTVDELKSHVYTYWNNISSDSIQFVFDYEGRSNVIDSDVKLRYFLSLCIVKELSFLELRLFERVPLRAPDFVREPTMSEFCLAPDPKREKLVIPRHLPSSSIMSEFCLAPDPSRDQLVIPRHLPSSSKVTRTPTMMELLLGKGNSSDQSPIPSSQQGVGQEFYGGRDEARLVVEKYNHFFGRKVRVVKSNPELYTVEFFYKEQFTFDWMFHAAPKTSNVKGHLFLKTYNGEHTCCAGYSDGTKADPVTCELVKSLIFDQIEQNPNKKELYGEDTKSCTDLVWWCEAVKKHDPGSRADLVIEGGQFKSLFLAFDACISVFEYCRPVLFLDATFVTGKFKGCLMAATGKNANNGIVSGETIENWHWFLEKLKTILGPRVLTVISDRQEGLIQGIRDVFPTFHHGWCYQHLKNNVRGKTNKKKGEHGAAMDLFKQCFYSSTHEGFHKGMQKLKDMGCDGLHKFLSDLPVECWSNAHCLGCRYGDMCSNIAESFNSWIKEAKGMPIATLVNWIRLKIMDQMSKRKLKGATYKGFICPRLEKKVMASILAGVQWRITKSGDMEWEVFDGKHMHYVNIAKFQCSCRVWFTEKFPCDHAIACMHSNKINVYEYINPYFSIASFRDSYDRPIKPIPDYDKPIDVATGDLVNPPTVLGKKPGRPKKKRIPNTGSASFKRPITCGNCHTQTHHNKTTCSHPPAKKQC</sequence>
<dbReference type="PANTHER" id="PTHR31973:SF187">
    <property type="entry name" value="MUTATOR TRANSPOSASE MUDRA PROTEIN"/>
    <property type="match status" value="1"/>
</dbReference>
<dbReference type="Gramene" id="RZC73082">
    <property type="protein sequence ID" value="RZC73082"/>
    <property type="gene ID" value="C5167_048563"/>
</dbReference>
<dbReference type="SUPFAM" id="SSF53474">
    <property type="entry name" value="alpha/beta-Hydrolases"/>
    <property type="match status" value="1"/>
</dbReference>
<dbReference type="InterPro" id="IPR006564">
    <property type="entry name" value="Znf_PMZ"/>
</dbReference>
<dbReference type="Proteomes" id="UP000316621">
    <property type="component" value="Chromosome 8"/>
</dbReference>
<dbReference type="InterPro" id="IPR018289">
    <property type="entry name" value="MULE_transposase_dom"/>
</dbReference>
<feature type="compositionally biased region" description="Basic residues" evidence="5">
    <location>
        <begin position="792"/>
        <end position="801"/>
    </location>
</feature>
<evidence type="ECO:0000256" key="3">
    <source>
        <dbReference type="ARBA" id="ARBA00022833"/>
    </source>
</evidence>